<keyword evidence="5" id="KW-0648">Protein biosynthesis</keyword>
<feature type="transmembrane region" description="Helical" evidence="8">
    <location>
        <begin position="122"/>
        <end position="142"/>
    </location>
</feature>
<evidence type="ECO:0000256" key="7">
    <source>
        <dbReference type="SAM" id="MobiDB-lite"/>
    </source>
</evidence>
<dbReference type="Gene3D" id="2.160.10.10">
    <property type="entry name" value="Hexapeptide repeat proteins"/>
    <property type="match status" value="1"/>
</dbReference>
<dbReference type="InterPro" id="IPR036259">
    <property type="entry name" value="MFS_trans_sf"/>
</dbReference>
<dbReference type="PANTHER" id="PTHR45887:SF1">
    <property type="entry name" value="TRANSLATION INITIATION FACTOR EIF-2B SUBUNIT EPSILON"/>
    <property type="match status" value="1"/>
</dbReference>
<feature type="transmembrane region" description="Helical" evidence="8">
    <location>
        <begin position="68"/>
        <end position="89"/>
    </location>
</feature>
<evidence type="ECO:0000313" key="11">
    <source>
        <dbReference type="Proteomes" id="UP000239899"/>
    </source>
</evidence>
<keyword evidence="8" id="KW-0472">Membrane</keyword>
<feature type="transmembrane region" description="Helical" evidence="8">
    <location>
        <begin position="437"/>
        <end position="458"/>
    </location>
</feature>
<comment type="subunit">
    <text evidence="6">Component of the translation initiation factor 2B (eIF2B) complex which is a heterodecamer of two sets of five different subunits: alpha, beta, gamma, delta and epsilon. Subunits alpha, beta and delta comprise a regulatory subcomplex and subunits epsilon and gamma comprise a catalytic subcomplex. Within the complex, the hexameric regulatory complex resides at the center, with the two heterodimeric catalytic subcomplexes bound on opposite sides.</text>
</comment>
<dbReference type="EMBL" id="LHPG02000022">
    <property type="protein sequence ID" value="PRW20604.1"/>
    <property type="molecule type" value="Genomic_DNA"/>
</dbReference>
<dbReference type="Pfam" id="PF25084">
    <property type="entry name" value="LbH_EIF2B"/>
    <property type="match status" value="1"/>
</dbReference>
<gene>
    <name evidence="10" type="ORF">C2E21_8786</name>
</gene>
<feature type="transmembrane region" description="Helical" evidence="8">
    <location>
        <begin position="154"/>
        <end position="177"/>
    </location>
</feature>
<dbReference type="InterPro" id="IPR051956">
    <property type="entry name" value="eIF2B_epsilon"/>
</dbReference>
<dbReference type="OrthoDB" id="330047at2759"/>
<name>A0A2P6TD85_CHLSO</name>
<evidence type="ECO:0000256" key="3">
    <source>
        <dbReference type="ARBA" id="ARBA00022490"/>
    </source>
</evidence>
<evidence type="ECO:0000256" key="2">
    <source>
        <dbReference type="ARBA" id="ARBA00007878"/>
    </source>
</evidence>
<organism evidence="10 11">
    <name type="scientific">Chlorella sorokiniana</name>
    <name type="common">Freshwater green alga</name>
    <dbReference type="NCBI Taxonomy" id="3076"/>
    <lineage>
        <taxon>Eukaryota</taxon>
        <taxon>Viridiplantae</taxon>
        <taxon>Chlorophyta</taxon>
        <taxon>core chlorophytes</taxon>
        <taxon>Trebouxiophyceae</taxon>
        <taxon>Chlorellales</taxon>
        <taxon>Chlorellaceae</taxon>
        <taxon>Chlorella clade</taxon>
        <taxon>Chlorella</taxon>
    </lineage>
</organism>
<feature type="transmembrane region" description="Helical" evidence="8">
    <location>
        <begin position="15"/>
        <end position="35"/>
    </location>
</feature>
<comment type="subcellular location">
    <subcellularLocation>
        <location evidence="1">Cytoplasm</location>
        <location evidence="1">Cytosol</location>
    </subcellularLocation>
</comment>
<feature type="region of interest" description="Disordered" evidence="7">
    <location>
        <begin position="259"/>
        <end position="290"/>
    </location>
</feature>
<dbReference type="InterPro" id="IPR056764">
    <property type="entry name" value="LbH_EIF2B3/5"/>
</dbReference>
<feature type="transmembrane region" description="Helical" evidence="8">
    <location>
        <begin position="96"/>
        <end position="116"/>
    </location>
</feature>
<sequence>MAEVVLPAGSHDSRYALLVVGLAGEFIQGGLIFGWPSLSGMLKDLGNFDAGCDQPAGEPCKPQEKSLALLWTLGIFTLNCGPVLMGLVLDFIGPKLTGILGVFLNMIALVLFGVSSSWGFNAFIPAAILLGLGNITFHLAQFHISALFPRSRGLVASVFVAGYTGCGIIMYLLMLIFDSAGRSQKAYRTIMLCYAAVCSLWIPLLAWMMPSHSFRVGMMYLRRADWTFEVRLRTEFARHYRRATSLQDFVAASSLHLTNGASSRGRPGQGRGETDVSQLGSGQGAAAIQSDRPPDVVAAHCASEGDQEQDAMAGQLPQDISWGPLVFEARRFVELRKKTFSEQFWSTEALGMGIFYTLNVFIMQFYLGTLRTQLKNKGDNGQMTDFANIIVVFGFLAIPVIGWLLDKKGYGITLGTINGLNLISSILQAIPNLQVQVLTLITWMVSRFFMYSSYFAIFGNLFGFKNFGKLVAADNIFNSLFGLLQYPLNDLGLDSGFTVINIAQAVVLLPLFLFAFFMYRWENSDLVPIRYAQWVVFRQAQPLGGGALLPLGPQRVIDVTLGWLERSGLCEVYLVTASHADQLAAHLQQAGWASGRGGMTVHVLAAHSCQTEGEALRFVEEQDVIKSDFLLVSGAMVANVDMRPALQAHMARRAANRQAIMTVVLHSRAARSAAAAAAASDDGYLAVVDPSNQQLLRMEQGEHSGHAVLGTHLLGERNCVAVRGDLRLCGVYVCAPDILVLLSDNFDYQSLASDLVPGILSEQELGSTLHVHELARGYMEQAQTIAEYEGVGTDVLGRWAYPWVPDNSGDEQDSCRFNRGAYVDAAASVAPGSILSKGSLVGRGSTIEAGTRLDRCAVGSDCHVGRGAVLQNSCLHSHVRVDDGCQVASALLADHVVVRGHAKLEAGVVLAKRVVIDTAHTVPAGTVVSLVQQSRGGSTGSDEETDWPGADGGASTAVEAAATALAAGGIPEVSIPFDEDVDALNVEDAGHDDQGAPVDQFKREVAETFLRCIKECISHDNAVIELNGLKIAEDRTFADCARYMFTTMLGLCLTASTSIKPEYRQLYSDTAPDTASKEGRLELLRKVNLQLKTWKDLLHRFLKSNDDQTAT</sequence>
<dbReference type="SUPFAM" id="SSF48371">
    <property type="entry name" value="ARM repeat"/>
    <property type="match status" value="1"/>
</dbReference>
<dbReference type="InterPro" id="IPR016024">
    <property type="entry name" value="ARM-type_fold"/>
</dbReference>
<evidence type="ECO:0000256" key="8">
    <source>
        <dbReference type="SAM" id="Phobius"/>
    </source>
</evidence>
<feature type="transmembrane region" description="Helical" evidence="8">
    <location>
        <begin position="189"/>
        <end position="209"/>
    </location>
</feature>
<feature type="transmembrane region" description="Helical" evidence="8">
    <location>
        <begin position="344"/>
        <end position="366"/>
    </location>
</feature>
<dbReference type="InterPro" id="IPR029044">
    <property type="entry name" value="Nucleotide-diphossugar_trans"/>
</dbReference>
<protein>
    <submittedName>
        <fullName evidence="10">Translation initiation factor eIF-2B subunit epsilon</fullName>
    </submittedName>
</protein>
<dbReference type="GO" id="GO:0003743">
    <property type="term" value="F:translation initiation factor activity"/>
    <property type="evidence" value="ECO:0007669"/>
    <property type="project" value="UniProtKB-KW"/>
</dbReference>
<proteinExistence type="inferred from homology"/>
<evidence type="ECO:0000256" key="5">
    <source>
        <dbReference type="ARBA" id="ARBA00022917"/>
    </source>
</evidence>
<keyword evidence="4 10" id="KW-0396">Initiation factor</keyword>
<dbReference type="GO" id="GO:0005851">
    <property type="term" value="C:eukaryotic translation initiation factor 2B complex"/>
    <property type="evidence" value="ECO:0007669"/>
    <property type="project" value="TreeGrafter"/>
</dbReference>
<feature type="transmembrane region" description="Helical" evidence="8">
    <location>
        <begin position="500"/>
        <end position="521"/>
    </location>
</feature>
<evidence type="ECO:0000259" key="9">
    <source>
        <dbReference type="Pfam" id="PF25084"/>
    </source>
</evidence>
<dbReference type="GO" id="GO:0005085">
    <property type="term" value="F:guanyl-nucleotide exchange factor activity"/>
    <property type="evidence" value="ECO:0007669"/>
    <property type="project" value="InterPro"/>
</dbReference>
<dbReference type="CDD" id="cd06174">
    <property type="entry name" value="MFS"/>
    <property type="match status" value="1"/>
</dbReference>
<feature type="transmembrane region" description="Helical" evidence="8">
    <location>
        <begin position="412"/>
        <end position="431"/>
    </location>
</feature>
<keyword evidence="8" id="KW-1133">Transmembrane helix</keyword>
<evidence type="ECO:0000256" key="4">
    <source>
        <dbReference type="ARBA" id="ARBA00022540"/>
    </source>
</evidence>
<dbReference type="CDD" id="cd11558">
    <property type="entry name" value="W2_eIF2B_epsilon"/>
    <property type="match status" value="1"/>
</dbReference>
<dbReference type="Gene3D" id="3.90.550.10">
    <property type="entry name" value="Spore Coat Polysaccharide Biosynthesis Protein SpsA, Chain A"/>
    <property type="match status" value="1"/>
</dbReference>
<evidence type="ECO:0000313" key="10">
    <source>
        <dbReference type="EMBL" id="PRW20604.1"/>
    </source>
</evidence>
<dbReference type="Proteomes" id="UP000239899">
    <property type="component" value="Unassembled WGS sequence"/>
</dbReference>
<feature type="domain" description="EIF2B subunit epsilon/gamma LbH" evidence="9">
    <location>
        <begin position="821"/>
        <end position="921"/>
    </location>
</feature>
<dbReference type="STRING" id="3076.A0A2P6TD85"/>
<dbReference type="InterPro" id="IPR044123">
    <property type="entry name" value="W2_eIF2B_epsilon"/>
</dbReference>
<comment type="caution">
    <text evidence="10">The sequence shown here is derived from an EMBL/GenBank/DDBJ whole genome shotgun (WGS) entry which is preliminary data.</text>
</comment>
<dbReference type="PANTHER" id="PTHR45887">
    <property type="entry name" value="TRANSLATION INITIATION FACTOR EIF-2B SUBUNIT EPSILON"/>
    <property type="match status" value="1"/>
</dbReference>
<dbReference type="SUPFAM" id="SSF103473">
    <property type="entry name" value="MFS general substrate transporter"/>
    <property type="match status" value="1"/>
</dbReference>
<evidence type="ECO:0000256" key="6">
    <source>
        <dbReference type="ARBA" id="ARBA00046432"/>
    </source>
</evidence>
<dbReference type="Gene3D" id="1.25.40.180">
    <property type="match status" value="1"/>
</dbReference>
<keyword evidence="11" id="KW-1185">Reference proteome</keyword>
<reference evidence="10 11" key="1">
    <citation type="journal article" date="2018" name="Plant J.">
        <title>Genome sequences of Chlorella sorokiniana UTEX 1602 and Micractinium conductrix SAG 241.80: implications to maltose excretion by a green alga.</title>
        <authorList>
            <person name="Arriola M.B."/>
            <person name="Velmurugan N."/>
            <person name="Zhang Y."/>
            <person name="Plunkett M.H."/>
            <person name="Hondzo H."/>
            <person name="Barney B.M."/>
        </authorList>
    </citation>
    <scope>NUCLEOTIDE SEQUENCE [LARGE SCALE GENOMIC DNA]</scope>
    <source>
        <strain evidence="11">UTEX 1602</strain>
    </source>
</reference>
<dbReference type="InterPro" id="IPR011004">
    <property type="entry name" value="Trimer_LpxA-like_sf"/>
</dbReference>
<evidence type="ECO:0000256" key="1">
    <source>
        <dbReference type="ARBA" id="ARBA00004514"/>
    </source>
</evidence>
<dbReference type="AlphaFoldDB" id="A0A2P6TD85"/>
<dbReference type="SUPFAM" id="SSF51161">
    <property type="entry name" value="Trimeric LpxA-like enzymes"/>
    <property type="match status" value="1"/>
</dbReference>
<dbReference type="SUPFAM" id="SSF53448">
    <property type="entry name" value="Nucleotide-diphospho-sugar transferases"/>
    <property type="match status" value="1"/>
</dbReference>
<keyword evidence="3" id="KW-0963">Cytoplasm</keyword>
<dbReference type="Gene3D" id="1.20.1250.20">
    <property type="entry name" value="MFS general substrate transporter like domains"/>
    <property type="match status" value="1"/>
</dbReference>
<feature type="transmembrane region" description="Helical" evidence="8">
    <location>
        <begin position="386"/>
        <end position="405"/>
    </location>
</feature>
<comment type="similarity">
    <text evidence="2">Belongs to the eIF-2B gamma/epsilon subunits family.</text>
</comment>
<feature type="region of interest" description="Disordered" evidence="7">
    <location>
        <begin position="933"/>
        <end position="953"/>
    </location>
</feature>
<dbReference type="GO" id="GO:0031369">
    <property type="term" value="F:translation initiation factor binding"/>
    <property type="evidence" value="ECO:0007669"/>
    <property type="project" value="InterPro"/>
</dbReference>
<keyword evidence="8" id="KW-0812">Transmembrane</keyword>
<accession>A0A2P6TD85</accession>